<dbReference type="PANTHER" id="PTHR33446">
    <property type="entry name" value="PROTEIN TONB-RELATED"/>
    <property type="match status" value="1"/>
</dbReference>
<dbReference type="PROSITE" id="PS51257">
    <property type="entry name" value="PROKAR_LIPOPROTEIN"/>
    <property type="match status" value="1"/>
</dbReference>
<keyword evidence="6 13" id="KW-0997">Cell inner membrane</keyword>
<evidence type="ECO:0000256" key="12">
    <source>
        <dbReference type="ARBA" id="ARBA00025849"/>
    </source>
</evidence>
<reference evidence="16 17" key="1">
    <citation type="submission" date="2015-11" db="EMBL/GenBank/DDBJ databases">
        <title>Genome sequences of Lysobacter enzymogenes strain C3 and Lysobacter antibioticus ATCC 29479.</title>
        <authorList>
            <person name="Kobayashi D.Y."/>
        </authorList>
    </citation>
    <scope>NUCLEOTIDE SEQUENCE [LARGE SCALE GENOMIC DNA]</scope>
    <source>
        <strain evidence="16 17">C3</strain>
    </source>
</reference>
<dbReference type="InterPro" id="IPR037682">
    <property type="entry name" value="TonB_C"/>
</dbReference>
<keyword evidence="13" id="KW-0735">Signal-anchor</keyword>
<dbReference type="OrthoDB" id="1628901at2"/>
<keyword evidence="8" id="KW-0677">Repeat</keyword>
<keyword evidence="7" id="KW-0812">Transmembrane</keyword>
<dbReference type="InterPro" id="IPR003538">
    <property type="entry name" value="TonB"/>
</dbReference>
<comment type="subunit">
    <text evidence="12">Homodimer. Forms a complex with the accessory proteins ExbB and ExbD.</text>
</comment>
<dbReference type="GO" id="GO:0030288">
    <property type="term" value="C:outer membrane-bounded periplasmic space"/>
    <property type="evidence" value="ECO:0007669"/>
    <property type="project" value="InterPro"/>
</dbReference>
<evidence type="ECO:0000256" key="11">
    <source>
        <dbReference type="ARBA" id="ARBA00023136"/>
    </source>
</evidence>
<evidence type="ECO:0000313" key="16">
    <source>
        <dbReference type="EMBL" id="ALN60691.1"/>
    </source>
</evidence>
<evidence type="ECO:0000256" key="1">
    <source>
        <dbReference type="ARBA" id="ARBA00004383"/>
    </source>
</evidence>
<proteinExistence type="inferred from homology"/>
<evidence type="ECO:0000256" key="8">
    <source>
        <dbReference type="ARBA" id="ARBA00022737"/>
    </source>
</evidence>
<feature type="domain" description="TonB C-terminal" evidence="15">
    <location>
        <begin position="260"/>
        <end position="346"/>
    </location>
</feature>
<keyword evidence="11" id="KW-0472">Membrane</keyword>
<dbReference type="PANTHER" id="PTHR33446:SF8">
    <property type="entry name" value="PROTEIN TONB"/>
    <property type="match status" value="1"/>
</dbReference>
<evidence type="ECO:0000256" key="14">
    <source>
        <dbReference type="SAM" id="MobiDB-lite"/>
    </source>
</evidence>
<dbReference type="Proteomes" id="UP000061569">
    <property type="component" value="Chromosome"/>
</dbReference>
<evidence type="ECO:0000313" key="17">
    <source>
        <dbReference type="Proteomes" id="UP000061569"/>
    </source>
</evidence>
<dbReference type="GO" id="GO:0015891">
    <property type="term" value="P:siderophore transport"/>
    <property type="evidence" value="ECO:0007669"/>
    <property type="project" value="InterPro"/>
</dbReference>
<evidence type="ECO:0000256" key="4">
    <source>
        <dbReference type="ARBA" id="ARBA00022448"/>
    </source>
</evidence>
<dbReference type="GO" id="GO:0098797">
    <property type="term" value="C:plasma membrane protein complex"/>
    <property type="evidence" value="ECO:0007669"/>
    <property type="project" value="TreeGrafter"/>
</dbReference>
<dbReference type="GO" id="GO:0055085">
    <property type="term" value="P:transmembrane transport"/>
    <property type="evidence" value="ECO:0007669"/>
    <property type="project" value="InterPro"/>
</dbReference>
<name>A0A0S2DQC8_LYSEN</name>
<dbReference type="NCBIfam" id="TIGR01352">
    <property type="entry name" value="tonB_Cterm"/>
    <property type="match status" value="1"/>
</dbReference>
<evidence type="ECO:0000256" key="3">
    <source>
        <dbReference type="ARBA" id="ARBA00022362"/>
    </source>
</evidence>
<evidence type="ECO:0000256" key="2">
    <source>
        <dbReference type="ARBA" id="ARBA00006555"/>
    </source>
</evidence>
<dbReference type="SUPFAM" id="SSF74653">
    <property type="entry name" value="TolA/TonB C-terminal domain"/>
    <property type="match status" value="1"/>
</dbReference>
<dbReference type="GO" id="GO:0015031">
    <property type="term" value="P:protein transport"/>
    <property type="evidence" value="ECO:0007669"/>
    <property type="project" value="UniProtKB-UniRule"/>
</dbReference>
<dbReference type="InterPro" id="IPR006260">
    <property type="entry name" value="TonB/TolA_C"/>
</dbReference>
<dbReference type="InterPro" id="IPR051045">
    <property type="entry name" value="TonB-dependent_transducer"/>
</dbReference>
<feature type="compositionally biased region" description="Low complexity" evidence="14">
    <location>
        <begin position="236"/>
        <end position="246"/>
    </location>
</feature>
<feature type="region of interest" description="Disordered" evidence="14">
    <location>
        <begin position="213"/>
        <end position="283"/>
    </location>
</feature>
<evidence type="ECO:0000259" key="15">
    <source>
        <dbReference type="PROSITE" id="PS52015"/>
    </source>
</evidence>
<accession>A0A0S2DQC8</accession>
<evidence type="ECO:0000256" key="13">
    <source>
        <dbReference type="RuleBase" id="RU362123"/>
    </source>
</evidence>
<dbReference type="Gene3D" id="3.30.2420.10">
    <property type="entry name" value="TonB"/>
    <property type="match status" value="1"/>
</dbReference>
<organism evidence="16 17">
    <name type="scientific">Lysobacter enzymogenes</name>
    <dbReference type="NCBI Taxonomy" id="69"/>
    <lineage>
        <taxon>Bacteria</taxon>
        <taxon>Pseudomonadati</taxon>
        <taxon>Pseudomonadota</taxon>
        <taxon>Gammaproteobacteria</taxon>
        <taxon>Lysobacterales</taxon>
        <taxon>Lysobacteraceae</taxon>
        <taxon>Lysobacter</taxon>
    </lineage>
</organism>
<feature type="compositionally biased region" description="Low complexity" evidence="14">
    <location>
        <begin position="213"/>
        <end position="223"/>
    </location>
</feature>
<dbReference type="PRINTS" id="PR01374">
    <property type="entry name" value="TONBPROTEIN"/>
</dbReference>
<dbReference type="EMBL" id="CP013140">
    <property type="protein sequence ID" value="ALN60691.1"/>
    <property type="molecule type" value="Genomic_DNA"/>
</dbReference>
<feature type="compositionally biased region" description="Basic and acidic residues" evidence="14">
    <location>
        <begin position="224"/>
        <end position="235"/>
    </location>
</feature>
<dbReference type="STRING" id="69.GLE_5350"/>
<dbReference type="GO" id="GO:0031992">
    <property type="term" value="F:energy transducer activity"/>
    <property type="evidence" value="ECO:0007669"/>
    <property type="project" value="InterPro"/>
</dbReference>
<protein>
    <recommendedName>
        <fullName evidence="3 13">Protein TonB</fullName>
    </recommendedName>
</protein>
<keyword evidence="4 13" id="KW-0813">Transport</keyword>
<dbReference type="KEGG" id="lez:GLE_5350"/>
<evidence type="ECO:0000256" key="6">
    <source>
        <dbReference type="ARBA" id="ARBA00022519"/>
    </source>
</evidence>
<evidence type="ECO:0000256" key="10">
    <source>
        <dbReference type="ARBA" id="ARBA00022989"/>
    </source>
</evidence>
<sequence length="346" mass="36539">MIANNDRHYSRLSAVKQVSAVFALGCALAACGKKEDAAPAAPEQAAPNAAAPAASANNAVSAKVSALSVEQLREAARKAYAENRLYAPVEDNAVEYYLALREKAPADAVASSALTDLLPMTVIATEQSIGREDFSEAQRLSALIERADPQHPALARLKASIGAAQQAVTKRAEQEKLTAEEQARKQAELEKQRLAQQQQQQQQAAQQLATQQAAERQAATQRAAEQRAAEQRAAEQRAAAPAAAPERPAPAPAAPSAPAAAPSELRAVSTPAPRYPPDALRAGTSGEVQVEFTVGTDGSVTAARVVRANPPRVFDREAVNAVRKWRFQPVAAPVTTRRTIGFNPGG</sequence>
<comment type="function">
    <text evidence="13">Interacts with outer membrane receptor proteins that carry out high-affinity binding and energy dependent uptake into the periplasmic space of specific substrates. It could act to transduce energy from the cytoplasmic membrane to specific energy-requiring processes in the outer membrane, resulting in the release into the periplasm of ligands bound by these outer membrane proteins.</text>
</comment>
<keyword evidence="5 13" id="KW-1003">Cell membrane</keyword>
<dbReference type="PROSITE" id="PS52015">
    <property type="entry name" value="TONB_CTD"/>
    <property type="match status" value="1"/>
</dbReference>
<comment type="similarity">
    <text evidence="2 13">Belongs to the TonB family.</text>
</comment>
<evidence type="ECO:0000256" key="7">
    <source>
        <dbReference type="ARBA" id="ARBA00022692"/>
    </source>
</evidence>
<evidence type="ECO:0000256" key="9">
    <source>
        <dbReference type="ARBA" id="ARBA00022927"/>
    </source>
</evidence>
<keyword evidence="9 13" id="KW-0653">Protein transport</keyword>
<dbReference type="PATRIC" id="fig|69.6.peg.5266"/>
<feature type="compositionally biased region" description="Low complexity" evidence="14">
    <location>
        <begin position="256"/>
        <end position="267"/>
    </location>
</feature>
<keyword evidence="10" id="KW-1133">Transmembrane helix</keyword>
<comment type="subcellular location">
    <subcellularLocation>
        <location evidence="1 13">Cell inner membrane</location>
        <topology evidence="1 13">Single-pass membrane protein</topology>
        <orientation evidence="1 13">Periplasmic side</orientation>
    </subcellularLocation>
</comment>
<evidence type="ECO:0000256" key="5">
    <source>
        <dbReference type="ARBA" id="ARBA00022475"/>
    </source>
</evidence>
<dbReference type="Pfam" id="PF03544">
    <property type="entry name" value="TonB_C"/>
    <property type="match status" value="1"/>
</dbReference>
<gene>
    <name evidence="16" type="ORF">GLE_5350</name>
</gene>
<dbReference type="AlphaFoldDB" id="A0A0S2DQC8"/>